<dbReference type="Gene3D" id="1.10.357.10">
    <property type="entry name" value="Tetracycline Repressor, domain 2"/>
    <property type="match status" value="1"/>
</dbReference>
<dbReference type="GO" id="GO:0000976">
    <property type="term" value="F:transcription cis-regulatory region binding"/>
    <property type="evidence" value="ECO:0007669"/>
    <property type="project" value="TreeGrafter"/>
</dbReference>
<dbReference type="PANTHER" id="PTHR30055">
    <property type="entry name" value="HTH-TYPE TRANSCRIPTIONAL REGULATOR RUTR"/>
    <property type="match status" value="1"/>
</dbReference>
<gene>
    <name evidence="4" type="primary">fabR</name>
    <name evidence="4" type="ORF">DUPY_13270</name>
</gene>
<keyword evidence="1 2" id="KW-0238">DNA-binding</keyword>
<dbReference type="EMBL" id="LROM01000061">
    <property type="protein sequence ID" value="OFA07396.1"/>
    <property type="molecule type" value="Genomic_DNA"/>
</dbReference>
<dbReference type="SUPFAM" id="SSF46689">
    <property type="entry name" value="Homeodomain-like"/>
    <property type="match status" value="1"/>
</dbReference>
<dbReference type="Proteomes" id="UP000175989">
    <property type="component" value="Unassembled WGS sequence"/>
</dbReference>
<proteinExistence type="predicted"/>
<dbReference type="OrthoDB" id="63332at2"/>
<feature type="DNA-binding region" description="H-T-H motif" evidence="2">
    <location>
        <begin position="41"/>
        <end position="60"/>
    </location>
</feature>
<sequence length="221" mass="24406">MRTREPFQRARRPEQKEERRVHLLETARTALNGGMELADLGLNELARQAQMTKSNVYRYFENREALLLALLEEAGMQWQADLAQRLAAIERPAADTVARAFAATCGAHPLMCRLFSILPSIIEHNVSTERLADFKQNSLELVGQAARRLHHAMPAIAPSASVTFMRQSIALIIGLWPLSHPSPALAQALASPELATMRYDFETDLATALALLLRGLAAAGD</sequence>
<dbReference type="PANTHER" id="PTHR30055:SF178">
    <property type="entry name" value="POSSIBLE TRANSCRIPTIONAL REGULATORY PROTEIN"/>
    <property type="match status" value="1"/>
</dbReference>
<dbReference type="Pfam" id="PF17929">
    <property type="entry name" value="TetR_C_34"/>
    <property type="match status" value="1"/>
</dbReference>
<evidence type="ECO:0000313" key="5">
    <source>
        <dbReference type="Proteomes" id="UP000175989"/>
    </source>
</evidence>
<reference evidence="5" key="1">
    <citation type="journal article" date="2016" name="Front. Microbiol.">
        <title>Molecular Keys to the Janthinobacterium and Duganella spp. Interaction with the Plant Pathogen Fusarium graminearum.</title>
        <authorList>
            <person name="Haack F.S."/>
            <person name="Poehlein A."/>
            <person name="Kroger C."/>
            <person name="Voigt C.A."/>
            <person name="Piepenbring M."/>
            <person name="Bode H.B."/>
            <person name="Daniel R."/>
            <person name="Schafer W."/>
            <person name="Streit W.R."/>
        </authorList>
    </citation>
    <scope>NUCLEOTIDE SEQUENCE [LARGE SCALE GENOMIC DNA]</scope>
    <source>
        <strain evidence="5">T54</strain>
    </source>
</reference>
<dbReference type="InterPro" id="IPR041483">
    <property type="entry name" value="TetR_C_34"/>
</dbReference>
<keyword evidence="5" id="KW-1185">Reference proteome</keyword>
<dbReference type="InterPro" id="IPR001647">
    <property type="entry name" value="HTH_TetR"/>
</dbReference>
<comment type="caution">
    <text evidence="4">The sequence shown here is derived from an EMBL/GenBank/DDBJ whole genome shotgun (WGS) entry which is preliminary data.</text>
</comment>
<evidence type="ECO:0000256" key="1">
    <source>
        <dbReference type="ARBA" id="ARBA00023125"/>
    </source>
</evidence>
<feature type="domain" description="HTH tetR-type" evidence="3">
    <location>
        <begin position="17"/>
        <end position="78"/>
    </location>
</feature>
<accession>A0A1E7X4U1</accession>
<dbReference type="Pfam" id="PF00440">
    <property type="entry name" value="TetR_N"/>
    <property type="match status" value="1"/>
</dbReference>
<dbReference type="InterPro" id="IPR050109">
    <property type="entry name" value="HTH-type_TetR-like_transc_reg"/>
</dbReference>
<name>A0A1E7X4U1_9BURK</name>
<dbReference type="AlphaFoldDB" id="A0A1E7X4U1"/>
<protein>
    <submittedName>
        <fullName evidence="4">HTH-type transcriptional repressor FabR</fullName>
    </submittedName>
</protein>
<dbReference type="InterPro" id="IPR009057">
    <property type="entry name" value="Homeodomain-like_sf"/>
</dbReference>
<dbReference type="PATRIC" id="fig|762836.4.peg.1384"/>
<organism evidence="4 5">
    <name type="scientific">Duganella phyllosphaerae</name>
    <dbReference type="NCBI Taxonomy" id="762836"/>
    <lineage>
        <taxon>Bacteria</taxon>
        <taxon>Pseudomonadati</taxon>
        <taxon>Pseudomonadota</taxon>
        <taxon>Betaproteobacteria</taxon>
        <taxon>Burkholderiales</taxon>
        <taxon>Oxalobacteraceae</taxon>
        <taxon>Telluria group</taxon>
        <taxon>Duganella</taxon>
    </lineage>
</organism>
<dbReference type="GO" id="GO:0003700">
    <property type="term" value="F:DNA-binding transcription factor activity"/>
    <property type="evidence" value="ECO:0007669"/>
    <property type="project" value="TreeGrafter"/>
</dbReference>
<dbReference type="PROSITE" id="PS50977">
    <property type="entry name" value="HTH_TETR_2"/>
    <property type="match status" value="1"/>
</dbReference>
<evidence type="ECO:0000259" key="3">
    <source>
        <dbReference type="PROSITE" id="PS50977"/>
    </source>
</evidence>
<evidence type="ECO:0000256" key="2">
    <source>
        <dbReference type="PROSITE-ProRule" id="PRU00335"/>
    </source>
</evidence>
<evidence type="ECO:0000313" key="4">
    <source>
        <dbReference type="EMBL" id="OFA07396.1"/>
    </source>
</evidence>